<name>A0A6A6XZN4_9PEZI</name>
<dbReference type="RefSeq" id="XP_033568946.1">
    <property type="nucleotide sequence ID" value="XM_033721455.1"/>
</dbReference>
<protein>
    <submittedName>
        <fullName evidence="1 3">Uncharacterized protein</fullName>
    </submittedName>
</protein>
<evidence type="ECO:0000313" key="2">
    <source>
        <dbReference type="Proteomes" id="UP000504636"/>
    </source>
</evidence>
<accession>A0A6A6XZN4</accession>
<reference evidence="3" key="2">
    <citation type="submission" date="2020-04" db="EMBL/GenBank/DDBJ databases">
        <authorList>
            <consortium name="NCBI Genome Project"/>
        </authorList>
    </citation>
    <scope>NUCLEOTIDE SEQUENCE</scope>
    <source>
        <strain evidence="3">CBS 304.34</strain>
    </source>
</reference>
<sequence length="95" mass="10409">MLPAGPDIYPFLFPVLKADLLSSRSCHNLSHTTVPNFSPSSVRKPSTYAAHSSQTLTDAMGTPTALSKFTQGTNPKSTQPHFYQALTFDARYPLH</sequence>
<organism evidence="1">
    <name type="scientific">Mytilinidion resinicola</name>
    <dbReference type="NCBI Taxonomy" id="574789"/>
    <lineage>
        <taxon>Eukaryota</taxon>
        <taxon>Fungi</taxon>
        <taxon>Dikarya</taxon>
        <taxon>Ascomycota</taxon>
        <taxon>Pezizomycotina</taxon>
        <taxon>Dothideomycetes</taxon>
        <taxon>Pleosporomycetidae</taxon>
        <taxon>Mytilinidiales</taxon>
        <taxon>Mytilinidiaceae</taxon>
        <taxon>Mytilinidion</taxon>
    </lineage>
</organism>
<gene>
    <name evidence="1 3" type="ORF">BDZ99DRAFT_469266</name>
</gene>
<reference evidence="3" key="3">
    <citation type="submission" date="2025-04" db="UniProtKB">
        <authorList>
            <consortium name="RefSeq"/>
        </authorList>
    </citation>
    <scope>IDENTIFICATION</scope>
    <source>
        <strain evidence="3">CBS 304.34</strain>
    </source>
</reference>
<evidence type="ECO:0000313" key="1">
    <source>
        <dbReference type="EMBL" id="KAF2801982.1"/>
    </source>
</evidence>
<evidence type="ECO:0000313" key="3">
    <source>
        <dbReference type="RefSeq" id="XP_033568946.1"/>
    </source>
</evidence>
<dbReference type="GeneID" id="54462348"/>
<dbReference type="EMBL" id="MU003726">
    <property type="protein sequence ID" value="KAF2801982.1"/>
    <property type="molecule type" value="Genomic_DNA"/>
</dbReference>
<reference evidence="1 3" key="1">
    <citation type="journal article" date="2020" name="Stud. Mycol.">
        <title>101 Dothideomycetes genomes: a test case for predicting lifestyles and emergence of pathogens.</title>
        <authorList>
            <person name="Haridas S."/>
            <person name="Albert R."/>
            <person name="Binder M."/>
            <person name="Bloem J."/>
            <person name="Labutti K."/>
            <person name="Salamov A."/>
            <person name="Andreopoulos B."/>
            <person name="Baker S."/>
            <person name="Barry K."/>
            <person name="Bills G."/>
            <person name="Bluhm B."/>
            <person name="Cannon C."/>
            <person name="Castanera R."/>
            <person name="Culley D."/>
            <person name="Daum C."/>
            <person name="Ezra D."/>
            <person name="Gonzalez J."/>
            <person name="Henrissat B."/>
            <person name="Kuo A."/>
            <person name="Liang C."/>
            <person name="Lipzen A."/>
            <person name="Lutzoni F."/>
            <person name="Magnuson J."/>
            <person name="Mondo S."/>
            <person name="Nolan M."/>
            <person name="Ohm R."/>
            <person name="Pangilinan J."/>
            <person name="Park H.-J."/>
            <person name="Ramirez L."/>
            <person name="Alfaro M."/>
            <person name="Sun H."/>
            <person name="Tritt A."/>
            <person name="Yoshinaga Y."/>
            <person name="Zwiers L.-H."/>
            <person name="Turgeon B."/>
            <person name="Goodwin S."/>
            <person name="Spatafora J."/>
            <person name="Crous P."/>
            <person name="Grigoriev I."/>
        </authorList>
    </citation>
    <scope>NUCLEOTIDE SEQUENCE</scope>
    <source>
        <strain evidence="1 3">CBS 304.34</strain>
    </source>
</reference>
<dbReference type="Proteomes" id="UP000504636">
    <property type="component" value="Unplaced"/>
</dbReference>
<keyword evidence="2" id="KW-1185">Reference proteome</keyword>
<proteinExistence type="predicted"/>
<dbReference type="AlphaFoldDB" id="A0A6A6XZN4"/>